<dbReference type="EMBL" id="PQFF01000092">
    <property type="protein sequence ID" value="RHZ83135.1"/>
    <property type="molecule type" value="Genomic_DNA"/>
</dbReference>
<accession>A0A397J488</accession>
<dbReference type="AlphaFoldDB" id="A0A397J488"/>
<keyword evidence="2" id="KW-0472">Membrane</keyword>
<feature type="compositionally biased region" description="Basic and acidic residues" evidence="1">
    <location>
        <begin position="1"/>
        <end position="13"/>
    </location>
</feature>
<feature type="compositionally biased region" description="Acidic residues" evidence="1">
    <location>
        <begin position="388"/>
        <end position="398"/>
    </location>
</feature>
<evidence type="ECO:0000256" key="1">
    <source>
        <dbReference type="SAM" id="MobiDB-lite"/>
    </source>
</evidence>
<protein>
    <submittedName>
        <fullName evidence="3">Uncharacterized protein</fullName>
    </submittedName>
</protein>
<feature type="compositionally biased region" description="Low complexity" evidence="1">
    <location>
        <begin position="317"/>
        <end position="330"/>
    </location>
</feature>
<feature type="compositionally biased region" description="Pro residues" evidence="1">
    <location>
        <begin position="51"/>
        <end position="68"/>
    </location>
</feature>
<gene>
    <name evidence="3" type="ORF">Glove_99g43</name>
</gene>
<feature type="region of interest" description="Disordered" evidence="1">
    <location>
        <begin position="542"/>
        <end position="566"/>
    </location>
</feature>
<proteinExistence type="predicted"/>
<evidence type="ECO:0000313" key="4">
    <source>
        <dbReference type="Proteomes" id="UP000266861"/>
    </source>
</evidence>
<feature type="region of interest" description="Disordered" evidence="1">
    <location>
        <begin position="1"/>
        <end position="71"/>
    </location>
</feature>
<comment type="caution">
    <text evidence="3">The sequence shown here is derived from an EMBL/GenBank/DDBJ whole genome shotgun (WGS) entry which is preliminary data.</text>
</comment>
<feature type="compositionally biased region" description="Polar residues" evidence="1">
    <location>
        <begin position="30"/>
        <end position="42"/>
    </location>
</feature>
<dbReference type="STRING" id="1348612.A0A397J488"/>
<feature type="transmembrane region" description="Helical" evidence="2">
    <location>
        <begin position="576"/>
        <end position="596"/>
    </location>
</feature>
<reference evidence="3 4" key="1">
    <citation type="submission" date="2018-08" db="EMBL/GenBank/DDBJ databases">
        <title>Genome and evolution of the arbuscular mycorrhizal fungus Diversispora epigaea (formerly Glomus versiforme) and its bacterial endosymbionts.</title>
        <authorList>
            <person name="Sun X."/>
            <person name="Fei Z."/>
            <person name="Harrison M."/>
        </authorList>
    </citation>
    <scope>NUCLEOTIDE SEQUENCE [LARGE SCALE GENOMIC DNA]</scope>
    <source>
        <strain evidence="3 4">IT104</strain>
    </source>
</reference>
<evidence type="ECO:0000256" key="2">
    <source>
        <dbReference type="SAM" id="Phobius"/>
    </source>
</evidence>
<sequence length="649" mass="73001">MSERKFSKNESKQQHQGQDLIENLRRNIGIRQNDQTSRIPTNIQSQISQQIPPPSPLPPPPPPPPLPPRILSSKKIVMSPVEYLEYVAAREEFAPHALSATTSISNIATTTTSTIPSTPSTDHINLSSINIYPHKLKQKQQEEDEEGGFSTSSKTKFLTFPSLHVAGNIDNNTQQQQQQYYKQQQHYNSIASSSKTNNTYPTEISPSLQENFSRFSYSDDYMLPTKRNSLPLSPLDEVKNQIADLQLNSSPTPPLPQRVISQERITQGVIPHERISQGAIPQEILISQKQKQKMPIYQYNDLTPPDVLTQLQPPSSPRSSNKNNSIIISRVNTPSTSTLSGLTKNISRHSSPKFESVPRIITGFTAQVQSSNSPLKQEFRNSIRNSNNDDDDDDDDADHDYFFLNPDRYNSNNSNNSNYNFDSQISQKTYQRHGFHKNDISSIERDSIDSINLLAGVGNPIMQTELRLDSSWRKGEDRDDSLLNINNNEDEDDVKIDIDYSPITSRGIQIPQNVYIPKNQRKKYIKNNITGEGGGEISEFREFPEENGDHDNDITQQPPEKNEEKYLKKKPKQGTFFLFIGILAISLMIIILFIISKRIPSLGTFKWLSGEEVTITHVHSPTSTTSIASITPTTSIASIITPTTSVAAT</sequence>
<keyword evidence="2" id="KW-0812">Transmembrane</keyword>
<keyword evidence="2" id="KW-1133">Transmembrane helix</keyword>
<evidence type="ECO:0000313" key="3">
    <source>
        <dbReference type="EMBL" id="RHZ83135.1"/>
    </source>
</evidence>
<name>A0A397J488_9GLOM</name>
<feature type="region of interest" description="Disordered" evidence="1">
    <location>
        <begin position="381"/>
        <end position="417"/>
    </location>
</feature>
<dbReference type="OrthoDB" id="2382984at2759"/>
<dbReference type="Proteomes" id="UP000266861">
    <property type="component" value="Unassembled WGS sequence"/>
</dbReference>
<organism evidence="3 4">
    <name type="scientific">Diversispora epigaea</name>
    <dbReference type="NCBI Taxonomy" id="1348612"/>
    <lineage>
        <taxon>Eukaryota</taxon>
        <taxon>Fungi</taxon>
        <taxon>Fungi incertae sedis</taxon>
        <taxon>Mucoromycota</taxon>
        <taxon>Glomeromycotina</taxon>
        <taxon>Glomeromycetes</taxon>
        <taxon>Diversisporales</taxon>
        <taxon>Diversisporaceae</taxon>
        <taxon>Diversispora</taxon>
    </lineage>
</organism>
<feature type="compositionally biased region" description="Polar residues" evidence="1">
    <location>
        <begin position="331"/>
        <end position="345"/>
    </location>
</feature>
<feature type="region of interest" description="Disordered" evidence="1">
    <location>
        <begin position="305"/>
        <end position="352"/>
    </location>
</feature>
<feature type="compositionally biased region" description="Basic and acidic residues" evidence="1">
    <location>
        <begin position="542"/>
        <end position="553"/>
    </location>
</feature>
<keyword evidence="4" id="KW-1185">Reference proteome</keyword>